<evidence type="ECO:0000313" key="2">
    <source>
        <dbReference type="Proteomes" id="UP000825935"/>
    </source>
</evidence>
<reference evidence="1" key="1">
    <citation type="submission" date="2021-08" db="EMBL/GenBank/DDBJ databases">
        <title>WGS assembly of Ceratopteris richardii.</title>
        <authorList>
            <person name="Marchant D.B."/>
            <person name="Chen G."/>
            <person name="Jenkins J."/>
            <person name="Shu S."/>
            <person name="Leebens-Mack J."/>
            <person name="Grimwood J."/>
            <person name="Schmutz J."/>
            <person name="Soltis P."/>
            <person name="Soltis D."/>
            <person name="Chen Z.-H."/>
        </authorList>
    </citation>
    <scope>NUCLEOTIDE SEQUENCE</scope>
    <source>
        <strain evidence="1">Whitten #5841</strain>
        <tissue evidence="1">Leaf</tissue>
    </source>
</reference>
<dbReference type="AlphaFoldDB" id="A0A8T2SZH9"/>
<organism evidence="1 2">
    <name type="scientific">Ceratopteris richardii</name>
    <name type="common">Triangle waterfern</name>
    <dbReference type="NCBI Taxonomy" id="49495"/>
    <lineage>
        <taxon>Eukaryota</taxon>
        <taxon>Viridiplantae</taxon>
        <taxon>Streptophyta</taxon>
        <taxon>Embryophyta</taxon>
        <taxon>Tracheophyta</taxon>
        <taxon>Polypodiopsida</taxon>
        <taxon>Polypodiidae</taxon>
        <taxon>Polypodiales</taxon>
        <taxon>Pteridineae</taxon>
        <taxon>Pteridaceae</taxon>
        <taxon>Parkerioideae</taxon>
        <taxon>Ceratopteris</taxon>
    </lineage>
</organism>
<protein>
    <submittedName>
        <fullName evidence="1">Uncharacterized protein</fullName>
    </submittedName>
</protein>
<comment type="caution">
    <text evidence="1">The sequence shown here is derived from an EMBL/GenBank/DDBJ whole genome shotgun (WGS) entry which is preliminary data.</text>
</comment>
<name>A0A8T2SZH9_CERRI</name>
<sequence length="150" mass="16534">MQDSPWYGWCSPSSLSIQNNKCKKAGFTNWSSFFRSNTILSQTDINGLGGLSVACKKILHDKSVWLADECKSFWITGLFICLRLLRTCFSALRELTAIFRTLSLSTTINGRSIGVPTNGGIDSDSCGPSLQLSSRPFYSGVSCTKSLDWQ</sequence>
<dbReference type="EMBL" id="CM035421">
    <property type="protein sequence ID" value="KAH7387173.1"/>
    <property type="molecule type" value="Genomic_DNA"/>
</dbReference>
<evidence type="ECO:0000313" key="1">
    <source>
        <dbReference type="EMBL" id="KAH7387173.1"/>
    </source>
</evidence>
<accession>A0A8T2SZH9</accession>
<dbReference type="Proteomes" id="UP000825935">
    <property type="component" value="Chromosome 16"/>
</dbReference>
<keyword evidence="2" id="KW-1185">Reference proteome</keyword>
<gene>
    <name evidence="1" type="ORF">KP509_16G009200</name>
</gene>
<proteinExistence type="predicted"/>